<organism evidence="2 3">
    <name type="scientific">Vibrio algarum</name>
    <dbReference type="NCBI Taxonomy" id="3020714"/>
    <lineage>
        <taxon>Bacteria</taxon>
        <taxon>Pseudomonadati</taxon>
        <taxon>Pseudomonadota</taxon>
        <taxon>Gammaproteobacteria</taxon>
        <taxon>Vibrionales</taxon>
        <taxon>Vibrionaceae</taxon>
        <taxon>Vibrio</taxon>
    </lineage>
</organism>
<keyword evidence="1" id="KW-1133">Transmembrane helix</keyword>
<feature type="transmembrane region" description="Helical" evidence="1">
    <location>
        <begin position="142"/>
        <end position="165"/>
    </location>
</feature>
<keyword evidence="1" id="KW-0812">Transmembrane</keyword>
<feature type="transmembrane region" description="Helical" evidence="1">
    <location>
        <begin position="110"/>
        <end position="130"/>
    </location>
</feature>
<dbReference type="RefSeq" id="WP_272135904.1">
    <property type="nucleotide sequence ID" value="NZ_JAQLOI010000001.1"/>
</dbReference>
<accession>A0ABT4YRI6</accession>
<keyword evidence="3" id="KW-1185">Reference proteome</keyword>
<dbReference type="EMBL" id="JAQLOI010000001">
    <property type="protein sequence ID" value="MDB1124022.1"/>
    <property type="molecule type" value="Genomic_DNA"/>
</dbReference>
<feature type="transmembrane region" description="Helical" evidence="1">
    <location>
        <begin position="81"/>
        <end position="104"/>
    </location>
</feature>
<evidence type="ECO:0000256" key="1">
    <source>
        <dbReference type="SAM" id="Phobius"/>
    </source>
</evidence>
<comment type="caution">
    <text evidence="2">The sequence shown here is derived from an EMBL/GenBank/DDBJ whole genome shotgun (WGS) entry which is preliminary data.</text>
</comment>
<feature type="transmembrane region" description="Helical" evidence="1">
    <location>
        <begin position="45"/>
        <end position="69"/>
    </location>
</feature>
<sequence length="227" mass="24854">MIEPILLLLAPMLLGTQLVLTLVLTKGEICPGQRGRVHKLLPAIGVLWLAIASTNMFAFIVAAPVFYFFSKVQTKKTRDKGPIWMLYIADGFALAYVVNQLFIFPSIPALVSWLINVSLLGAIFSNLLLLIARSRLDAFHKILPITGIVSGIALAILVALQVIGLNENALFSLQTEVLLGLALLIVGLLIWPLHMMTRQSINKIQLSMTLMVLLLSSASLYPLLLLS</sequence>
<dbReference type="Proteomes" id="UP001210678">
    <property type="component" value="Unassembled WGS sequence"/>
</dbReference>
<evidence type="ECO:0000313" key="2">
    <source>
        <dbReference type="EMBL" id="MDB1124022.1"/>
    </source>
</evidence>
<keyword evidence="1" id="KW-0472">Membrane</keyword>
<protein>
    <submittedName>
        <fullName evidence="2">Uncharacterized protein</fullName>
    </submittedName>
</protein>
<proteinExistence type="predicted"/>
<feature type="transmembrane region" description="Helical" evidence="1">
    <location>
        <begin position="206"/>
        <end position="224"/>
    </location>
</feature>
<feature type="transmembrane region" description="Helical" evidence="1">
    <location>
        <begin position="177"/>
        <end position="194"/>
    </location>
</feature>
<name>A0ABT4YRI6_9VIBR</name>
<evidence type="ECO:0000313" key="3">
    <source>
        <dbReference type="Proteomes" id="UP001210678"/>
    </source>
</evidence>
<gene>
    <name evidence="2" type="ORF">PGX00_10340</name>
</gene>
<reference evidence="2 3" key="1">
    <citation type="submission" date="2023-01" db="EMBL/GenBank/DDBJ databases">
        <title>Vibrio sp. KJ40-1 sp.nov, isolated from marine algae.</title>
        <authorList>
            <person name="Butt M."/>
            <person name="Kim J.M.J."/>
            <person name="Jeon C.O.C."/>
        </authorList>
    </citation>
    <scope>NUCLEOTIDE SEQUENCE [LARGE SCALE GENOMIC DNA]</scope>
    <source>
        <strain evidence="2 3">KJ40-1</strain>
    </source>
</reference>